<reference evidence="8 9" key="2">
    <citation type="journal article" date="2014" name="Proc. Natl. Acad. Sci. U.S.A.">
        <title>Trajectory and genomic determinants of fungal-pathogen speciation and host adaptation.</title>
        <authorList>
            <person name="Hu X."/>
            <person name="Xiao G."/>
            <person name="Zheng P."/>
            <person name="Shang Y."/>
            <person name="Su Y."/>
            <person name="Zhang X."/>
            <person name="Liu X."/>
            <person name="Zhan S."/>
            <person name="St Leger R.J."/>
            <person name="Wang C."/>
        </authorList>
    </citation>
    <scope>GENOME REANNOTATION</scope>
    <source>
        <strain evidence="9">ARSEF 23 / ATCC MYA-3075</strain>
    </source>
</reference>
<dbReference type="EMBL" id="ADNJ02000008">
    <property type="protein sequence ID" value="KHO10940.1"/>
    <property type="molecule type" value="Genomic_DNA"/>
</dbReference>
<dbReference type="Proteomes" id="UP000002498">
    <property type="component" value="Unassembled WGS sequence"/>
</dbReference>
<organism evidence="8 9">
    <name type="scientific">Metarhizium robertsii (strain ARSEF 23 / ATCC MYA-3075)</name>
    <name type="common">Metarhizium anisopliae (strain ARSEF 23)</name>
    <dbReference type="NCBI Taxonomy" id="655844"/>
    <lineage>
        <taxon>Eukaryota</taxon>
        <taxon>Fungi</taxon>
        <taxon>Dikarya</taxon>
        <taxon>Ascomycota</taxon>
        <taxon>Pezizomycotina</taxon>
        <taxon>Sordariomycetes</taxon>
        <taxon>Hypocreomycetidae</taxon>
        <taxon>Hypocreales</taxon>
        <taxon>Clavicipitaceae</taxon>
        <taxon>Metarhizium</taxon>
    </lineage>
</organism>
<dbReference type="GO" id="GO:0006559">
    <property type="term" value="P:L-phenylalanine catabolic process"/>
    <property type="evidence" value="ECO:0007669"/>
    <property type="project" value="UniProtKB-UniPathway"/>
</dbReference>
<evidence type="ECO:0000259" key="7">
    <source>
        <dbReference type="Pfam" id="PF20510"/>
    </source>
</evidence>
<keyword evidence="6" id="KW-0408">Iron</keyword>
<evidence type="ECO:0000256" key="2">
    <source>
        <dbReference type="ARBA" id="ARBA00013127"/>
    </source>
</evidence>
<evidence type="ECO:0000256" key="1">
    <source>
        <dbReference type="ARBA" id="ARBA00004704"/>
    </source>
</evidence>
<protein>
    <recommendedName>
        <fullName evidence="2">homogentisate 1,2-dioxygenase</fullName>
        <ecNumber evidence="2">1.13.11.5</ecNumber>
    </recommendedName>
</protein>
<dbReference type="PANTHER" id="PTHR11056:SF0">
    <property type="entry name" value="HOMOGENTISATE 1,2-DIOXYGENASE"/>
    <property type="match status" value="1"/>
</dbReference>
<keyword evidence="4" id="KW-0223">Dioxygenase</keyword>
<gene>
    <name evidence="8" type="ORF">MAA_11477</name>
</gene>
<dbReference type="OrthoDB" id="1689029at2759"/>
<dbReference type="UniPathway" id="UPA00139">
    <property type="reaction ID" value="UER00339"/>
</dbReference>
<keyword evidence="5" id="KW-0560">Oxidoreductase</keyword>
<dbReference type="RefSeq" id="XP_011411773.1">
    <property type="nucleotide sequence ID" value="XM_011413471.1"/>
</dbReference>
<dbReference type="Pfam" id="PF20510">
    <property type="entry name" value="HgmA_N"/>
    <property type="match status" value="1"/>
</dbReference>
<evidence type="ECO:0000256" key="3">
    <source>
        <dbReference type="ARBA" id="ARBA00022723"/>
    </source>
</evidence>
<dbReference type="GO" id="GO:0004411">
    <property type="term" value="F:homogentisate 1,2-dioxygenase activity"/>
    <property type="evidence" value="ECO:0007669"/>
    <property type="project" value="UniProtKB-EC"/>
</dbReference>
<dbReference type="KEGG" id="maj:MAA_11477"/>
<keyword evidence="9" id="KW-1185">Reference proteome</keyword>
<dbReference type="GeneID" id="23632925"/>
<dbReference type="GO" id="GO:0046872">
    <property type="term" value="F:metal ion binding"/>
    <property type="evidence" value="ECO:0007669"/>
    <property type="project" value="UniProtKB-KW"/>
</dbReference>
<proteinExistence type="predicted"/>
<comment type="caution">
    <text evidence="8">The sequence shown here is derived from an EMBL/GenBank/DDBJ whole genome shotgun (WGS) entry which is preliminary data.</text>
</comment>
<evidence type="ECO:0000256" key="6">
    <source>
        <dbReference type="ARBA" id="ARBA00023004"/>
    </source>
</evidence>
<dbReference type="EC" id="1.13.11.5" evidence="2"/>
<evidence type="ECO:0000256" key="4">
    <source>
        <dbReference type="ARBA" id="ARBA00022964"/>
    </source>
</evidence>
<accession>A0A0B2XDV7</accession>
<dbReference type="HOGENOM" id="CLU_1845580_0_0_1"/>
<comment type="pathway">
    <text evidence="1">Amino-acid degradation; L-phenylalanine degradation; acetoacetate and fumarate from L-phenylalanine: step 4/6.</text>
</comment>
<dbReference type="InterPro" id="IPR046452">
    <property type="entry name" value="HgmA_N"/>
</dbReference>
<keyword evidence="3" id="KW-0479">Metal-binding</keyword>
<evidence type="ECO:0000256" key="5">
    <source>
        <dbReference type="ARBA" id="ARBA00023002"/>
    </source>
</evidence>
<dbReference type="InterPro" id="IPR005708">
    <property type="entry name" value="Homogentis_dOase"/>
</dbReference>
<evidence type="ECO:0000313" key="8">
    <source>
        <dbReference type="EMBL" id="KHO10940.1"/>
    </source>
</evidence>
<dbReference type="PANTHER" id="PTHR11056">
    <property type="entry name" value="HOMOGENTISATE 1,2-DIOXYGENASE"/>
    <property type="match status" value="1"/>
</dbReference>
<feature type="domain" description="Homogentisate 1,2-dioxygenase N-terminal" evidence="7">
    <location>
        <begin position="4"/>
        <end position="89"/>
    </location>
</feature>
<dbReference type="GO" id="GO:0006570">
    <property type="term" value="P:tyrosine metabolic process"/>
    <property type="evidence" value="ECO:0007669"/>
    <property type="project" value="InterPro"/>
</dbReference>
<dbReference type="SUPFAM" id="SSF51182">
    <property type="entry name" value="RmlC-like cupins"/>
    <property type="match status" value="1"/>
</dbReference>
<name>A0A0B2XDV7_METRA</name>
<reference evidence="8 9" key="1">
    <citation type="journal article" date="2011" name="PLoS Genet.">
        <title>Genome sequencing and comparative transcriptomics of the model entomopathogenic fungi Metarhizium anisopliae and M. acridum.</title>
        <authorList>
            <person name="Gao Q."/>
            <person name="Jin K."/>
            <person name="Ying S.H."/>
            <person name="Zhang Y."/>
            <person name="Xiao G."/>
            <person name="Shang Y."/>
            <person name="Duan Z."/>
            <person name="Hu X."/>
            <person name="Xie X.Q."/>
            <person name="Zhou G."/>
            <person name="Peng G."/>
            <person name="Luo Z."/>
            <person name="Huang W."/>
            <person name="Wang B."/>
            <person name="Fang W."/>
            <person name="Wang S."/>
            <person name="Zhong Y."/>
            <person name="Ma L.J."/>
            <person name="St Leger R.J."/>
            <person name="Zhao G.P."/>
            <person name="Pei Y."/>
            <person name="Feng M.G."/>
            <person name="Xia Y."/>
            <person name="Wang C."/>
        </authorList>
    </citation>
    <scope>NUCLEOTIDE SEQUENCE [LARGE SCALE GENOMIC DNA]</scope>
    <source>
        <strain evidence="9">ARSEF 23 / ATCC MYA-3075</strain>
    </source>
</reference>
<dbReference type="AlphaFoldDB" id="A0A0B2XDV7"/>
<sequence>MDNVADWPRGLRRLGGVGDPAVKSGLGIYIFVAGSSMPTKEAFYSSDGDFLIVLQQGVLDIQTEFGRSLVRPNEIAVIPRGVKYCIDLPMVPSVATFSKLTMATLNCQNSDRLAPTVWRILETLRCQLQHLMTGRTHRG</sequence>
<evidence type="ECO:0000313" key="9">
    <source>
        <dbReference type="Proteomes" id="UP000002498"/>
    </source>
</evidence>
<dbReference type="GO" id="GO:0005737">
    <property type="term" value="C:cytoplasm"/>
    <property type="evidence" value="ECO:0007669"/>
    <property type="project" value="TreeGrafter"/>
</dbReference>
<dbReference type="InterPro" id="IPR011051">
    <property type="entry name" value="RmlC_Cupin_sf"/>
</dbReference>